<keyword evidence="3" id="KW-1185">Reference proteome</keyword>
<name>A0ABQ8END2_BRANA</name>
<accession>A0ABQ8END2</accession>
<feature type="non-terminal residue" evidence="2">
    <location>
        <position position="415"/>
    </location>
</feature>
<evidence type="ECO:0000313" key="3">
    <source>
        <dbReference type="Proteomes" id="UP000824890"/>
    </source>
</evidence>
<proteinExistence type="predicted"/>
<organism evidence="2 3">
    <name type="scientific">Brassica napus</name>
    <name type="common">Rape</name>
    <dbReference type="NCBI Taxonomy" id="3708"/>
    <lineage>
        <taxon>Eukaryota</taxon>
        <taxon>Viridiplantae</taxon>
        <taxon>Streptophyta</taxon>
        <taxon>Embryophyta</taxon>
        <taxon>Tracheophyta</taxon>
        <taxon>Spermatophyta</taxon>
        <taxon>Magnoliopsida</taxon>
        <taxon>eudicotyledons</taxon>
        <taxon>Gunneridae</taxon>
        <taxon>Pentapetalae</taxon>
        <taxon>rosids</taxon>
        <taxon>malvids</taxon>
        <taxon>Brassicales</taxon>
        <taxon>Brassicaceae</taxon>
        <taxon>Brassiceae</taxon>
        <taxon>Brassica</taxon>
    </lineage>
</organism>
<feature type="region of interest" description="Disordered" evidence="1">
    <location>
        <begin position="117"/>
        <end position="150"/>
    </location>
</feature>
<gene>
    <name evidence="2" type="ORF">HID58_002454</name>
</gene>
<reference evidence="2 3" key="1">
    <citation type="submission" date="2021-05" db="EMBL/GenBank/DDBJ databases">
        <title>Genome Assembly of Synthetic Allotetraploid Brassica napus Reveals Homoeologous Exchanges between Subgenomes.</title>
        <authorList>
            <person name="Davis J.T."/>
        </authorList>
    </citation>
    <scope>NUCLEOTIDE SEQUENCE [LARGE SCALE GENOMIC DNA]</scope>
    <source>
        <strain evidence="3">cv. Da-Ae</strain>
        <tissue evidence="2">Seedling</tissue>
    </source>
</reference>
<dbReference type="EMBL" id="JAGKQM010000001">
    <property type="protein sequence ID" value="KAH0942817.1"/>
    <property type="molecule type" value="Genomic_DNA"/>
</dbReference>
<comment type="caution">
    <text evidence="2">The sequence shown here is derived from an EMBL/GenBank/DDBJ whole genome shotgun (WGS) entry which is preliminary data.</text>
</comment>
<protein>
    <submittedName>
        <fullName evidence="2">Uncharacterized protein</fullName>
    </submittedName>
</protein>
<evidence type="ECO:0000313" key="2">
    <source>
        <dbReference type="EMBL" id="KAH0942817.1"/>
    </source>
</evidence>
<evidence type="ECO:0000256" key="1">
    <source>
        <dbReference type="SAM" id="MobiDB-lite"/>
    </source>
</evidence>
<dbReference type="Proteomes" id="UP000824890">
    <property type="component" value="Unassembled WGS sequence"/>
</dbReference>
<sequence>MEILFPPPAIPPRRRRCVTQWSTFSNVDIPSLTTRTWWWKMVLSSVLGEGMSQRLQVVGVVNRWEELCSRYVVALLSRRRYRPTFLDAMSAETGPLLLLVGQGSLFSVRNSSIAKKVKTQNESEADAAGNESEADAAGKGSSGKEGSKELELENKATLTTIVNTLDITSRKFDQVDSRLEAYELDRNRPLMDQKTIDDRASLVVRTHQKSVNSPALVDATPRNLRPLDFLVISPAKATKDDKSTKDDKAAKDPAYGYGCRRTRIVKGEEADEKKKAAQADAAFKRKEKVTPPRDGVTRCNVQPDVEDSSLADITNEVVAEQNEFAPESDVENSELVRSAIIKEFREKNVRLTPKGLSTMAVSSSFVFLTAIPPKPPAPPGKKEVLTADHESDFYSILIHERPWSEAEYLWVFDNV</sequence>